<comment type="caution">
    <text evidence="1">The sequence shown here is derived from an EMBL/GenBank/DDBJ whole genome shotgun (WGS) entry which is preliminary data.</text>
</comment>
<evidence type="ECO:0000313" key="2">
    <source>
        <dbReference type="Proteomes" id="UP000499080"/>
    </source>
</evidence>
<accession>A0A4Y2SHE5</accession>
<proteinExistence type="predicted"/>
<feature type="non-terminal residue" evidence="1">
    <location>
        <position position="1"/>
    </location>
</feature>
<gene>
    <name evidence="1" type="ORF">AVEN_40525_1</name>
</gene>
<dbReference type="InterPro" id="IPR015943">
    <property type="entry name" value="WD40/YVTN_repeat-like_dom_sf"/>
</dbReference>
<dbReference type="Gene3D" id="2.130.10.10">
    <property type="entry name" value="YVTN repeat-like/Quinoprotein amine dehydrogenase"/>
    <property type="match status" value="1"/>
</dbReference>
<dbReference type="AlphaFoldDB" id="A0A4Y2SHE5"/>
<dbReference type="Proteomes" id="UP000499080">
    <property type="component" value="Unassembled WGS sequence"/>
</dbReference>
<sequence length="101" mass="11739">LHDSSSLSKEFKLKESIEHDNFPFCWTPFQATWLPNTDDTFIVGSRLNPRRIEIFDDKLCNLFNLTDERFNHIAAVNAFHSSLPFLASASKQRIFIFSESE</sequence>
<dbReference type="OrthoDB" id="9890280at2759"/>
<dbReference type="EMBL" id="BGPR01021442">
    <property type="protein sequence ID" value="GBN86730.1"/>
    <property type="molecule type" value="Genomic_DNA"/>
</dbReference>
<keyword evidence="2" id="KW-1185">Reference proteome</keyword>
<name>A0A4Y2SHE5_ARAVE</name>
<organism evidence="1 2">
    <name type="scientific">Araneus ventricosus</name>
    <name type="common">Orbweaver spider</name>
    <name type="synonym">Epeira ventricosa</name>
    <dbReference type="NCBI Taxonomy" id="182803"/>
    <lineage>
        <taxon>Eukaryota</taxon>
        <taxon>Metazoa</taxon>
        <taxon>Ecdysozoa</taxon>
        <taxon>Arthropoda</taxon>
        <taxon>Chelicerata</taxon>
        <taxon>Arachnida</taxon>
        <taxon>Araneae</taxon>
        <taxon>Araneomorphae</taxon>
        <taxon>Entelegynae</taxon>
        <taxon>Araneoidea</taxon>
        <taxon>Araneidae</taxon>
        <taxon>Araneus</taxon>
    </lineage>
</organism>
<reference evidence="1 2" key="1">
    <citation type="journal article" date="2019" name="Sci. Rep.">
        <title>Orb-weaving spider Araneus ventricosus genome elucidates the spidroin gene catalogue.</title>
        <authorList>
            <person name="Kono N."/>
            <person name="Nakamura H."/>
            <person name="Ohtoshi R."/>
            <person name="Moran D.A.P."/>
            <person name="Shinohara A."/>
            <person name="Yoshida Y."/>
            <person name="Fujiwara M."/>
            <person name="Mori M."/>
            <person name="Tomita M."/>
            <person name="Arakawa K."/>
        </authorList>
    </citation>
    <scope>NUCLEOTIDE SEQUENCE [LARGE SCALE GENOMIC DNA]</scope>
</reference>
<protein>
    <submittedName>
        <fullName evidence="1">Uncharacterized protein</fullName>
    </submittedName>
</protein>
<evidence type="ECO:0000313" key="1">
    <source>
        <dbReference type="EMBL" id="GBN86730.1"/>
    </source>
</evidence>